<proteinExistence type="predicted"/>
<evidence type="ECO:0000313" key="1">
    <source>
        <dbReference type="EMBL" id="KKK96847.1"/>
    </source>
</evidence>
<gene>
    <name evidence="1" type="ORF">LCGC14_2658690</name>
</gene>
<dbReference type="AlphaFoldDB" id="A0A0F8ZSK5"/>
<feature type="non-terminal residue" evidence="1">
    <location>
        <position position="49"/>
    </location>
</feature>
<reference evidence="1" key="1">
    <citation type="journal article" date="2015" name="Nature">
        <title>Complex archaea that bridge the gap between prokaryotes and eukaryotes.</title>
        <authorList>
            <person name="Spang A."/>
            <person name="Saw J.H."/>
            <person name="Jorgensen S.L."/>
            <person name="Zaremba-Niedzwiedzka K."/>
            <person name="Martijn J."/>
            <person name="Lind A.E."/>
            <person name="van Eijk R."/>
            <person name="Schleper C."/>
            <person name="Guy L."/>
            <person name="Ettema T.J."/>
        </authorList>
    </citation>
    <scope>NUCLEOTIDE SEQUENCE</scope>
</reference>
<name>A0A0F8ZSK5_9ZZZZ</name>
<dbReference type="EMBL" id="LAZR01046305">
    <property type="protein sequence ID" value="KKK96847.1"/>
    <property type="molecule type" value="Genomic_DNA"/>
</dbReference>
<sequence length="49" mass="5672">MENRDFRVRAYIYIENEGVATGLYDHVMDVKDEAVDINPDSPNAEMRLV</sequence>
<comment type="caution">
    <text evidence="1">The sequence shown here is derived from an EMBL/GenBank/DDBJ whole genome shotgun (WGS) entry which is preliminary data.</text>
</comment>
<organism evidence="1">
    <name type="scientific">marine sediment metagenome</name>
    <dbReference type="NCBI Taxonomy" id="412755"/>
    <lineage>
        <taxon>unclassified sequences</taxon>
        <taxon>metagenomes</taxon>
        <taxon>ecological metagenomes</taxon>
    </lineage>
</organism>
<accession>A0A0F8ZSK5</accession>
<protein>
    <submittedName>
        <fullName evidence="1">Uncharacterized protein</fullName>
    </submittedName>
</protein>